<dbReference type="Gene3D" id="3.40.50.1820">
    <property type="entry name" value="alpha/beta hydrolase"/>
    <property type="match status" value="1"/>
</dbReference>
<dbReference type="InterPro" id="IPR002925">
    <property type="entry name" value="Dienelactn_hydro"/>
</dbReference>
<dbReference type="GeneID" id="69019238"/>
<accession>A0A8H4CJ53</accession>
<reference evidence="4" key="2">
    <citation type="submission" date="2020-03" db="EMBL/GenBank/DDBJ databases">
        <authorList>
            <person name="Fu F.-F."/>
            <person name="Chen J."/>
        </authorList>
    </citation>
    <scope>NUCLEOTIDE SEQUENCE</scope>
    <source>
        <strain evidence="4">Lc1</strain>
    </source>
</reference>
<comment type="caution">
    <text evidence="4">The sequence shown here is derived from an EMBL/GenBank/DDBJ whole genome shotgun (WGS) entry which is preliminary data.</text>
</comment>
<dbReference type="InterPro" id="IPR029058">
    <property type="entry name" value="AB_hydrolase_fold"/>
</dbReference>
<dbReference type="PANTHER" id="PTHR24321:SF8">
    <property type="entry name" value="ESTRADIOL 17-BETA-DEHYDROGENASE 8-RELATED"/>
    <property type="match status" value="1"/>
</dbReference>
<evidence type="ECO:0000313" key="5">
    <source>
        <dbReference type="Proteomes" id="UP000613401"/>
    </source>
</evidence>
<keyword evidence="5" id="KW-1185">Reference proteome</keyword>
<reference evidence="4" key="1">
    <citation type="journal article" date="2020" name="Phytopathology">
        <title>Genome sequence and comparative analysis of Colletotrichum gloeosporioides isolated from Liriodendron leaves.</title>
        <authorList>
            <person name="Fu F.F."/>
            <person name="Hao Z."/>
            <person name="Wang P."/>
            <person name="Lu Y."/>
            <person name="Xue L.J."/>
            <person name="Wei G."/>
            <person name="Tian Y."/>
            <person name="Baishi H."/>
            <person name="Xu H."/>
            <person name="Shi J."/>
            <person name="Cheng T."/>
            <person name="Wang G."/>
            <person name="Yi Y."/>
            <person name="Chen J."/>
        </authorList>
    </citation>
    <scope>NUCLEOTIDE SEQUENCE</scope>
    <source>
        <strain evidence="4">Lc1</strain>
    </source>
</reference>
<dbReference type="InterPro" id="IPR002347">
    <property type="entry name" value="SDR_fam"/>
</dbReference>
<dbReference type="AlphaFoldDB" id="A0A8H4CJ53"/>
<dbReference type="PANTHER" id="PTHR24321">
    <property type="entry name" value="DEHYDROGENASES, SHORT CHAIN"/>
    <property type="match status" value="1"/>
</dbReference>
<dbReference type="Gene3D" id="3.40.50.720">
    <property type="entry name" value="NAD(P)-binding Rossmann-like Domain"/>
    <property type="match status" value="1"/>
</dbReference>
<proteinExistence type="inferred from homology"/>
<feature type="domain" description="Dienelactone hydrolase" evidence="3">
    <location>
        <begin position="63"/>
        <end position="259"/>
    </location>
</feature>
<dbReference type="Pfam" id="PF01738">
    <property type="entry name" value="DLH"/>
    <property type="match status" value="1"/>
</dbReference>
<dbReference type="GO" id="GO:0016491">
    <property type="term" value="F:oxidoreductase activity"/>
    <property type="evidence" value="ECO:0007669"/>
    <property type="project" value="UniProtKB-KW"/>
</dbReference>
<dbReference type="SUPFAM" id="SSF51735">
    <property type="entry name" value="NAD(P)-binding Rossmann-fold domains"/>
    <property type="match status" value="1"/>
</dbReference>
<protein>
    <submittedName>
        <fullName evidence="4">Putative oxidoreductase</fullName>
    </submittedName>
</protein>
<evidence type="ECO:0000313" key="4">
    <source>
        <dbReference type="EMBL" id="KAF3804627.1"/>
    </source>
</evidence>
<dbReference type="Pfam" id="PF13561">
    <property type="entry name" value="adh_short_C2"/>
    <property type="match status" value="1"/>
</dbReference>
<evidence type="ECO:0000256" key="1">
    <source>
        <dbReference type="ARBA" id="ARBA00006484"/>
    </source>
</evidence>
<evidence type="ECO:0000256" key="2">
    <source>
        <dbReference type="ARBA" id="ARBA00023002"/>
    </source>
</evidence>
<dbReference type="Proteomes" id="UP000613401">
    <property type="component" value="Unassembled WGS sequence"/>
</dbReference>
<dbReference type="EMBL" id="WVTB01000049">
    <property type="protein sequence ID" value="KAF3804627.1"/>
    <property type="molecule type" value="Genomic_DNA"/>
</dbReference>
<organism evidence="4 5">
    <name type="scientific">Colletotrichum gloeosporioides</name>
    <name type="common">Anthracnose fungus</name>
    <name type="synonym">Glomerella cingulata</name>
    <dbReference type="NCBI Taxonomy" id="474922"/>
    <lineage>
        <taxon>Eukaryota</taxon>
        <taxon>Fungi</taxon>
        <taxon>Dikarya</taxon>
        <taxon>Ascomycota</taxon>
        <taxon>Pezizomycotina</taxon>
        <taxon>Sordariomycetes</taxon>
        <taxon>Hypocreomycetidae</taxon>
        <taxon>Glomerellales</taxon>
        <taxon>Glomerellaceae</taxon>
        <taxon>Colletotrichum</taxon>
        <taxon>Colletotrichum gloeosporioides species complex</taxon>
    </lineage>
</organism>
<keyword evidence="2" id="KW-0560">Oxidoreductase</keyword>
<evidence type="ECO:0000259" key="3">
    <source>
        <dbReference type="Pfam" id="PF01738"/>
    </source>
</evidence>
<dbReference type="CDD" id="cd05233">
    <property type="entry name" value="SDR_c"/>
    <property type="match status" value="1"/>
</dbReference>
<dbReference type="PRINTS" id="PR00081">
    <property type="entry name" value="GDHRDH"/>
</dbReference>
<gene>
    <name evidence="4" type="ORF">GCG54_00012115</name>
</gene>
<dbReference type="SUPFAM" id="SSF53474">
    <property type="entry name" value="alpha/beta-Hydrolases"/>
    <property type="match status" value="1"/>
</dbReference>
<name>A0A8H4CJ53_COLGL</name>
<dbReference type="InterPro" id="IPR036291">
    <property type="entry name" value="NAD(P)-bd_dom_sf"/>
</dbReference>
<dbReference type="RefSeq" id="XP_045263786.1">
    <property type="nucleotide sequence ID" value="XM_045412002.1"/>
</dbReference>
<sequence length="501" mass="52965">MRLLDITMSTILATCYLFGLASGFVADLSLLAFAGTPVGQVINFNGLDIYVSKPKEQPGSNGMPVQPKPTVGIVHLTDVFGIQSTENKLLTDSFARAGYVTIMPDLFNGKPRSEDPKSGFNATEFFGSHGPSVTDPIVTTALSYMRDQMGVSKIATVGYCFGGRYAFRALGFPQGKAVNAAFAAHPTLLGDDEIKAISGPASLAIAEKDTGMKIQRRVEIEMAMARTGQPWTMNLYGGVPHGFATHPNLDVPVEKAGKEDAVIVVAGSASGMGLATSKTLISKGAKVAMCDLNGKGLENFRNELDPEIQSRVLVKSVDVISRQGVKSFLAETMAHFGKIDGVVNFAGTGGHELGTQSIWETSDEEFQFIIDLNIKGAFNFLAESLKPDVLTDGGSFVHVGSMFSTQGFLRGAVFAGSKHASLGMVRSAAKEVGGRARVNCVLPGAIDTPMHRANLERVRDFPAPTLVGGAQEVADVTVFLLSDKSTFVNGAAWSVDGGAGL</sequence>
<comment type="similarity">
    <text evidence="1">Belongs to the short-chain dehydrogenases/reductases (SDR) family.</text>
</comment>
<dbReference type="GO" id="GO:0016787">
    <property type="term" value="F:hydrolase activity"/>
    <property type="evidence" value="ECO:0007669"/>
    <property type="project" value="InterPro"/>
</dbReference>